<keyword evidence="3" id="KW-1185">Reference proteome</keyword>
<gene>
    <name evidence="2" type="ORF">SAMN05660866_01621</name>
</gene>
<dbReference type="SUPFAM" id="SSF49299">
    <property type="entry name" value="PKD domain"/>
    <property type="match status" value="1"/>
</dbReference>
<accession>A0A1T5BG62</accession>
<dbReference type="Pfam" id="PF18911">
    <property type="entry name" value="PKD_4"/>
    <property type="match status" value="1"/>
</dbReference>
<dbReference type="InterPro" id="IPR000601">
    <property type="entry name" value="PKD_dom"/>
</dbReference>
<reference evidence="3" key="1">
    <citation type="submission" date="2017-02" db="EMBL/GenBank/DDBJ databases">
        <authorList>
            <person name="Varghese N."/>
            <person name="Submissions S."/>
        </authorList>
    </citation>
    <scope>NUCLEOTIDE SEQUENCE [LARGE SCALE GENOMIC DNA]</scope>
    <source>
        <strain evidence="3">DSM 23546</strain>
    </source>
</reference>
<feature type="domain" description="PKD" evidence="1">
    <location>
        <begin position="41"/>
        <end position="126"/>
    </location>
</feature>
<feature type="non-terminal residue" evidence="2">
    <location>
        <position position="1"/>
    </location>
</feature>
<dbReference type="SMART" id="SM00089">
    <property type="entry name" value="PKD"/>
    <property type="match status" value="1"/>
</dbReference>
<dbReference type="Proteomes" id="UP000190339">
    <property type="component" value="Unassembled WGS sequence"/>
</dbReference>
<evidence type="ECO:0000313" key="2">
    <source>
        <dbReference type="EMBL" id="SKB46145.1"/>
    </source>
</evidence>
<dbReference type="STRING" id="561365.SAMN05660866_01621"/>
<evidence type="ECO:0000259" key="1">
    <source>
        <dbReference type="PROSITE" id="PS50093"/>
    </source>
</evidence>
<evidence type="ECO:0000313" key="3">
    <source>
        <dbReference type="Proteomes" id="UP000190339"/>
    </source>
</evidence>
<dbReference type="OrthoDB" id="872573at2"/>
<dbReference type="PROSITE" id="PS50093">
    <property type="entry name" value="PKD"/>
    <property type="match status" value="1"/>
</dbReference>
<dbReference type="AlphaFoldDB" id="A0A1T5BG62"/>
<sequence>GASSNSPYTVEITVTDDGVPSESATVSFTWNVTDVAINLAPVAVASADVLSGVSPLTISFTGSNSTDDLEVVSYSWDFGTGDTSLISDPEYTFEFAGIFEVTLIVTDEQGLTDSIVIEIEVSENEVYDATMDNMVISPNPASEVTQIFINLEEPAPLLAIYIYDTSGRLVKKYDYLESFNGNGSYDMYIGDLRNEIYTVYAFIQGINEPFVKKLVVRN</sequence>
<name>A0A1T5BG62_9FLAO</name>
<dbReference type="InterPro" id="IPR022409">
    <property type="entry name" value="PKD/Chitinase_dom"/>
</dbReference>
<dbReference type="CDD" id="cd00146">
    <property type="entry name" value="PKD"/>
    <property type="match status" value="1"/>
</dbReference>
<dbReference type="RefSeq" id="WP_159447532.1">
    <property type="nucleotide sequence ID" value="NZ_FUYL01000004.1"/>
</dbReference>
<dbReference type="Gene3D" id="2.60.40.10">
    <property type="entry name" value="Immunoglobulins"/>
    <property type="match status" value="1"/>
</dbReference>
<dbReference type="EMBL" id="FUYL01000004">
    <property type="protein sequence ID" value="SKB46145.1"/>
    <property type="molecule type" value="Genomic_DNA"/>
</dbReference>
<protein>
    <submittedName>
        <fullName evidence="2">Por secretion system C-terminal sorting domain-containing protein</fullName>
    </submittedName>
</protein>
<proteinExistence type="predicted"/>
<dbReference type="InterPro" id="IPR035986">
    <property type="entry name" value="PKD_dom_sf"/>
</dbReference>
<dbReference type="InterPro" id="IPR013783">
    <property type="entry name" value="Ig-like_fold"/>
</dbReference>
<organism evidence="2 3">
    <name type="scientific">Maribacter arcticus</name>
    <dbReference type="NCBI Taxonomy" id="561365"/>
    <lineage>
        <taxon>Bacteria</taxon>
        <taxon>Pseudomonadati</taxon>
        <taxon>Bacteroidota</taxon>
        <taxon>Flavobacteriia</taxon>
        <taxon>Flavobacteriales</taxon>
        <taxon>Flavobacteriaceae</taxon>
        <taxon>Maribacter</taxon>
    </lineage>
</organism>